<feature type="coiled-coil region" evidence="1">
    <location>
        <begin position="143"/>
        <end position="170"/>
    </location>
</feature>
<feature type="transmembrane region" description="Helical" evidence="2">
    <location>
        <begin position="16"/>
        <end position="35"/>
    </location>
</feature>
<dbReference type="EMBL" id="JPLY01000001">
    <property type="protein sequence ID" value="KFC23826.1"/>
    <property type="molecule type" value="Genomic_DNA"/>
</dbReference>
<keyword evidence="2" id="KW-0472">Membrane</keyword>
<dbReference type="SUPFAM" id="SSF103473">
    <property type="entry name" value="MFS general substrate transporter"/>
    <property type="match status" value="1"/>
</dbReference>
<evidence type="ECO:0000256" key="2">
    <source>
        <dbReference type="SAM" id="Phobius"/>
    </source>
</evidence>
<feature type="transmembrane region" description="Helical" evidence="2">
    <location>
        <begin position="47"/>
        <end position="72"/>
    </location>
</feature>
<dbReference type="eggNOG" id="ENOG50340A0">
    <property type="taxonomic scope" value="Bacteria"/>
</dbReference>
<dbReference type="RefSeq" id="WP_034973888.1">
    <property type="nucleotide sequence ID" value="NZ_FOFI01000002.1"/>
</dbReference>
<dbReference type="AlphaFoldDB" id="A0A085BMY1"/>
<comment type="caution">
    <text evidence="3">The sequence shown here is derived from an EMBL/GenBank/DDBJ whole genome shotgun (WGS) entry which is preliminary data.</text>
</comment>
<proteinExistence type="predicted"/>
<reference evidence="3 4" key="1">
    <citation type="submission" date="2014-07" db="EMBL/GenBank/DDBJ databases">
        <title>Epilithonimonas lactis LMG 22401 Genome.</title>
        <authorList>
            <person name="Pipes S.E."/>
            <person name="Stropko S.J."/>
        </authorList>
    </citation>
    <scope>NUCLEOTIDE SEQUENCE [LARGE SCALE GENOMIC DNA]</scope>
    <source>
        <strain evidence="3 4">LMG 24401</strain>
    </source>
</reference>
<dbReference type="STRING" id="421072.SAMN04488097_1865"/>
<keyword evidence="4" id="KW-1185">Reference proteome</keyword>
<keyword evidence="1" id="KW-0175">Coiled coil</keyword>
<evidence type="ECO:0000256" key="1">
    <source>
        <dbReference type="SAM" id="Coils"/>
    </source>
</evidence>
<organism evidence="3 4">
    <name type="scientific">Epilithonimonas lactis</name>
    <dbReference type="NCBI Taxonomy" id="421072"/>
    <lineage>
        <taxon>Bacteria</taxon>
        <taxon>Pseudomonadati</taxon>
        <taxon>Bacteroidota</taxon>
        <taxon>Flavobacteriia</taxon>
        <taxon>Flavobacteriales</taxon>
        <taxon>Weeksellaceae</taxon>
        <taxon>Chryseobacterium group</taxon>
        <taxon>Epilithonimonas</taxon>
    </lineage>
</organism>
<evidence type="ECO:0000313" key="3">
    <source>
        <dbReference type="EMBL" id="KFC23826.1"/>
    </source>
</evidence>
<dbReference type="OrthoDB" id="1265434at2"/>
<keyword evidence="2" id="KW-0812">Transmembrane</keyword>
<dbReference type="InterPro" id="IPR036259">
    <property type="entry name" value="MFS_trans_sf"/>
</dbReference>
<gene>
    <name evidence="3" type="ORF">IO89_04465</name>
</gene>
<feature type="transmembrane region" description="Helical" evidence="2">
    <location>
        <begin position="84"/>
        <end position="103"/>
    </location>
</feature>
<name>A0A085BMY1_9FLAO</name>
<evidence type="ECO:0000313" key="4">
    <source>
        <dbReference type="Proteomes" id="UP000028623"/>
    </source>
</evidence>
<accession>A0A085BMY1</accession>
<dbReference type="Proteomes" id="UP000028623">
    <property type="component" value="Unassembled WGS sequence"/>
</dbReference>
<sequence>MTETNKVISTAEKVKAFAMGFIGAGIFSMGTTYFSEQAEYRIPRILWPVYEIFGNIGLAIGMILLGSLLMFYAYRKFISNGGKAIYLLAVLVVAIIGFYAIIFSTTKKSTSIEDVRASLEANQKKTENEIANSDRPDLESESANNYLNQLEALKVKYEKAVNEKDKTKIDACEKEYVNLVSVEFGKVAKEIATKPEYRDFAMYNAKVLNEIQVSRTK</sequence>
<protein>
    <submittedName>
        <fullName evidence="3">Uncharacterized protein</fullName>
    </submittedName>
</protein>
<keyword evidence="2" id="KW-1133">Transmembrane helix</keyword>